<dbReference type="InterPro" id="IPR045794">
    <property type="entry name" value="Trypco1"/>
</dbReference>
<dbReference type="NCBIfam" id="NF041216">
    <property type="entry name" value="CU044_2847_fam"/>
    <property type="match status" value="1"/>
</dbReference>
<organism evidence="2 3">
    <name type="scientific">Streptomonospora arabica</name>
    <dbReference type="NCBI Taxonomy" id="412417"/>
    <lineage>
        <taxon>Bacteria</taxon>
        <taxon>Bacillati</taxon>
        <taxon>Actinomycetota</taxon>
        <taxon>Actinomycetes</taxon>
        <taxon>Streptosporangiales</taxon>
        <taxon>Nocardiopsidaceae</taxon>
        <taxon>Streptomonospora</taxon>
    </lineage>
</organism>
<dbReference type="RefSeq" id="WP_344141142.1">
    <property type="nucleotide sequence ID" value="NZ_BAAAQI010000002.1"/>
</dbReference>
<feature type="domain" description="Trypsin-co-occurring" evidence="1">
    <location>
        <begin position="16"/>
        <end position="100"/>
    </location>
</feature>
<keyword evidence="3" id="KW-1185">Reference proteome</keyword>
<name>A0ABV9ST75_9ACTN</name>
<reference evidence="3" key="1">
    <citation type="journal article" date="2019" name="Int. J. Syst. Evol. Microbiol.">
        <title>The Global Catalogue of Microorganisms (GCM) 10K type strain sequencing project: providing services to taxonomists for standard genome sequencing and annotation.</title>
        <authorList>
            <consortium name="The Broad Institute Genomics Platform"/>
            <consortium name="The Broad Institute Genome Sequencing Center for Infectious Disease"/>
            <person name="Wu L."/>
            <person name="Ma J."/>
        </authorList>
    </citation>
    <scope>NUCLEOTIDE SEQUENCE [LARGE SCALE GENOMIC DNA]</scope>
    <source>
        <strain evidence="3">CGMCC 4.7304</strain>
    </source>
</reference>
<evidence type="ECO:0000259" key="1">
    <source>
        <dbReference type="Pfam" id="PF19493"/>
    </source>
</evidence>
<dbReference type="EMBL" id="JBHSIY010000029">
    <property type="protein sequence ID" value="MFC4869534.1"/>
    <property type="molecule type" value="Genomic_DNA"/>
</dbReference>
<evidence type="ECO:0000313" key="2">
    <source>
        <dbReference type="EMBL" id="MFC4869534.1"/>
    </source>
</evidence>
<comment type="caution">
    <text evidence="2">The sequence shown here is derived from an EMBL/GenBank/DDBJ whole genome shotgun (WGS) entry which is preliminary data.</text>
</comment>
<dbReference type="Proteomes" id="UP001595858">
    <property type="component" value="Unassembled WGS sequence"/>
</dbReference>
<sequence>MSDIVRLTVDGDDVIGIATVDPDGIVRSSGVPALLDRIRVEDIADKVAAVCRRITDRLNAGPMLPAETTVEFGVSVSSEAGTFIASAAGQGSVKVMMTWRPREGVE</sequence>
<gene>
    <name evidence="2" type="ORF">ACFPCZ_23110</name>
</gene>
<accession>A0ABV9ST75</accession>
<evidence type="ECO:0000313" key="3">
    <source>
        <dbReference type="Proteomes" id="UP001595858"/>
    </source>
</evidence>
<protein>
    <submittedName>
        <fullName evidence="2">CU044_2847 family protein</fullName>
    </submittedName>
</protein>
<proteinExistence type="predicted"/>
<dbReference type="Pfam" id="PF19493">
    <property type="entry name" value="Trypco1"/>
    <property type="match status" value="1"/>
</dbReference>